<keyword evidence="3" id="KW-1185">Reference proteome</keyword>
<sequence>MLKQFHKATAVCGAAAVGATLLLAPGAALAAPAQSQTAAAPASRVLGYVANNGGGVSVLDTATDQVTSTVNGGDGANSPYGVEVAFDGARGYVTNVRDNTLTVFNTVTNAVEANVPVGDGPAGVVVSPTGAQVYVSNYRSGTVSVVDTATLTTTDTIAVGPNADGVTLSPDGSRLFVAHDVPGQGTVSVVDTTTNLQLLDIPTGATPTDVAVTPDGAKLLVVNKMSTNVVVINLTGLLTNSKIVATIPVGWVPHGIAVTADGKRAFVTNSESDSVSVLDLDKLAPVTDIPVGDRPIGVALTPDGRKAYVTNFNSNTVSVLDTNTLTVTTTVPVGANPVGVAVHTIADAATTLTAGKATVKFRLFGTTINNLTATLAETTSGKPVANKEITFTTLKGTKLCTAKTNAAGVAKCDAKVLIIVGLSAILGGYTASYAGDTAHGKSVARGWNYLG</sequence>
<dbReference type="InterPro" id="IPR011045">
    <property type="entry name" value="N2O_reductase_N"/>
</dbReference>
<evidence type="ECO:0008006" key="4">
    <source>
        <dbReference type="Google" id="ProtNLM"/>
    </source>
</evidence>
<dbReference type="Gene3D" id="2.130.10.10">
    <property type="entry name" value="YVTN repeat-like/Quinoprotein amine dehydrogenase"/>
    <property type="match status" value="3"/>
</dbReference>
<dbReference type="Pfam" id="PF10282">
    <property type="entry name" value="Lactonase"/>
    <property type="match status" value="1"/>
</dbReference>
<proteinExistence type="predicted"/>
<protein>
    <recommendedName>
        <fullName evidence="4">Collagen triple helix repeat domain protein</fullName>
    </recommendedName>
</protein>
<dbReference type="InterPro" id="IPR011964">
    <property type="entry name" value="YVTN_b-propeller_repeat"/>
</dbReference>
<organism evidence="2 3">
    <name type="scientific">Actinosynnema pretiosum</name>
    <dbReference type="NCBI Taxonomy" id="42197"/>
    <lineage>
        <taxon>Bacteria</taxon>
        <taxon>Bacillati</taxon>
        <taxon>Actinomycetota</taxon>
        <taxon>Actinomycetes</taxon>
        <taxon>Pseudonocardiales</taxon>
        <taxon>Pseudonocardiaceae</taxon>
        <taxon>Actinosynnema</taxon>
    </lineage>
</organism>
<dbReference type="NCBIfam" id="TIGR02276">
    <property type="entry name" value="beta_rpt_yvtn"/>
    <property type="match status" value="4"/>
</dbReference>
<accession>A0A290Z2U8</accession>
<evidence type="ECO:0000313" key="2">
    <source>
        <dbReference type="EMBL" id="ATE53360.1"/>
    </source>
</evidence>
<gene>
    <name evidence="2" type="ORF">CNX65_08725</name>
</gene>
<reference evidence="2" key="1">
    <citation type="submission" date="2017-09" db="EMBL/GenBank/DDBJ databases">
        <title>Complete Genome Sequence of ansamitocin-producing Bacterium Actinosynnema pretiosum X47.</title>
        <authorList>
            <person name="Cao G."/>
            <person name="Zong G."/>
            <person name="Zhong C."/>
            <person name="Fu J."/>
        </authorList>
    </citation>
    <scope>NUCLEOTIDE SEQUENCE [LARGE SCALE GENOMIC DNA]</scope>
    <source>
        <strain evidence="2">X47</strain>
    </source>
</reference>
<dbReference type="PANTHER" id="PTHR47197">
    <property type="entry name" value="PROTEIN NIRF"/>
    <property type="match status" value="1"/>
</dbReference>
<feature type="signal peptide" evidence="1">
    <location>
        <begin position="1"/>
        <end position="30"/>
    </location>
</feature>
<keyword evidence="1" id="KW-0732">Signal</keyword>
<dbReference type="InterPro" id="IPR015943">
    <property type="entry name" value="WD40/YVTN_repeat-like_dom_sf"/>
</dbReference>
<dbReference type="Proteomes" id="UP000218505">
    <property type="component" value="Chromosome"/>
</dbReference>
<evidence type="ECO:0000313" key="3">
    <source>
        <dbReference type="Proteomes" id="UP000218505"/>
    </source>
</evidence>
<dbReference type="PANTHER" id="PTHR47197:SF3">
    <property type="entry name" value="DIHYDRO-HEME D1 DEHYDROGENASE"/>
    <property type="match status" value="1"/>
</dbReference>
<dbReference type="EMBL" id="CP023445">
    <property type="protein sequence ID" value="ATE53360.1"/>
    <property type="molecule type" value="Genomic_DNA"/>
</dbReference>
<name>A0A290Z2U8_9PSEU</name>
<evidence type="ECO:0000256" key="1">
    <source>
        <dbReference type="SAM" id="SignalP"/>
    </source>
</evidence>
<dbReference type="KEGG" id="apre:CNX65_08725"/>
<dbReference type="AlphaFoldDB" id="A0A290Z2U8"/>
<feature type="chain" id="PRO_5013104020" description="Collagen triple helix repeat domain protein" evidence="1">
    <location>
        <begin position="31"/>
        <end position="451"/>
    </location>
</feature>
<dbReference type="InterPro" id="IPR019405">
    <property type="entry name" value="Lactonase_7-beta_prop"/>
</dbReference>
<dbReference type="InterPro" id="IPR051200">
    <property type="entry name" value="Host-pathogen_enzymatic-act"/>
</dbReference>
<dbReference type="SUPFAM" id="SSF50974">
    <property type="entry name" value="Nitrous oxide reductase, N-terminal domain"/>
    <property type="match status" value="1"/>
</dbReference>